<proteinExistence type="inferred from homology"/>
<dbReference type="PANTHER" id="PTHR38781">
    <property type="entry name" value="ANTITOXIN DINJ-RELATED"/>
    <property type="match status" value="1"/>
</dbReference>
<sequence>MAATQLVQARIDGAIKAEAASVLAAMGLTVSDAVRLLLTKVAQDKALPFEPLIPNAMTIQAMKDARAGRVTKTANLKDLFAKLDADT</sequence>
<dbReference type="GO" id="GO:0006351">
    <property type="term" value="P:DNA-templated transcription"/>
    <property type="evidence" value="ECO:0007669"/>
    <property type="project" value="TreeGrafter"/>
</dbReference>
<dbReference type="GO" id="GO:0044010">
    <property type="term" value="P:single-species biofilm formation"/>
    <property type="evidence" value="ECO:0007669"/>
    <property type="project" value="InterPro"/>
</dbReference>
<dbReference type="RefSeq" id="WP_011810599.1">
    <property type="nucleotide sequence ID" value="NC_008786.1"/>
</dbReference>
<evidence type="ECO:0000256" key="1">
    <source>
        <dbReference type="ARBA" id="ARBA00010562"/>
    </source>
</evidence>
<dbReference type="Gene3D" id="1.10.1220.10">
    <property type="entry name" value="Met repressor-like"/>
    <property type="match status" value="1"/>
</dbReference>
<dbReference type="OrthoDB" id="1666683at2"/>
<dbReference type="KEGG" id="vei:Veis_2867"/>
<dbReference type="NCBIfam" id="TIGR02384">
    <property type="entry name" value="RelB_DinJ"/>
    <property type="match status" value="1"/>
</dbReference>
<reference evidence="4" key="1">
    <citation type="submission" date="2006-12" db="EMBL/GenBank/DDBJ databases">
        <title>Complete sequence of chromosome 1 of Verminephrobacter eiseniae EF01-2.</title>
        <authorList>
            <person name="Copeland A."/>
            <person name="Lucas S."/>
            <person name="Lapidus A."/>
            <person name="Barry K."/>
            <person name="Detter J.C."/>
            <person name="Glavina del Rio T."/>
            <person name="Dalin E."/>
            <person name="Tice H."/>
            <person name="Pitluck S."/>
            <person name="Chertkov O."/>
            <person name="Brettin T."/>
            <person name="Bruce D."/>
            <person name="Han C."/>
            <person name="Tapia R."/>
            <person name="Gilna P."/>
            <person name="Schmutz J."/>
            <person name="Larimer F."/>
            <person name="Land M."/>
            <person name="Hauser L."/>
            <person name="Kyrpides N."/>
            <person name="Kim E."/>
            <person name="Stahl D."/>
            <person name="Richardson P."/>
        </authorList>
    </citation>
    <scope>NUCLEOTIDE SEQUENCE [LARGE SCALE GENOMIC DNA]</scope>
    <source>
        <strain evidence="4">EF01-2</strain>
    </source>
</reference>
<dbReference type="InterPro" id="IPR007337">
    <property type="entry name" value="RelB/DinJ"/>
</dbReference>
<dbReference type="InterPro" id="IPR013321">
    <property type="entry name" value="Arc_rbn_hlx_hlx"/>
</dbReference>
<dbReference type="EMBL" id="CP000542">
    <property type="protein sequence ID" value="ABM58603.1"/>
    <property type="molecule type" value="Genomic_DNA"/>
</dbReference>
<dbReference type="Proteomes" id="UP000000374">
    <property type="component" value="Chromosome"/>
</dbReference>
<dbReference type="InterPro" id="IPR026262">
    <property type="entry name" value="DinJ"/>
</dbReference>
<dbReference type="GO" id="GO:0006355">
    <property type="term" value="P:regulation of DNA-templated transcription"/>
    <property type="evidence" value="ECO:0007669"/>
    <property type="project" value="InterPro"/>
</dbReference>
<dbReference type="AlphaFoldDB" id="A1WLU6"/>
<evidence type="ECO:0000256" key="2">
    <source>
        <dbReference type="ARBA" id="ARBA00022649"/>
    </source>
</evidence>
<organism evidence="3 4">
    <name type="scientific">Verminephrobacter eiseniae (strain EF01-2)</name>
    <dbReference type="NCBI Taxonomy" id="391735"/>
    <lineage>
        <taxon>Bacteria</taxon>
        <taxon>Pseudomonadati</taxon>
        <taxon>Pseudomonadota</taxon>
        <taxon>Betaproteobacteria</taxon>
        <taxon>Burkholderiales</taxon>
        <taxon>Comamonadaceae</taxon>
        <taxon>Verminephrobacter</taxon>
    </lineage>
</organism>
<dbReference type="GO" id="GO:0015643">
    <property type="term" value="F:toxic substance binding"/>
    <property type="evidence" value="ECO:0007669"/>
    <property type="project" value="InterPro"/>
</dbReference>
<dbReference type="GeneID" id="76461357"/>
<dbReference type="PANTHER" id="PTHR38781:SF1">
    <property type="entry name" value="ANTITOXIN DINJ-RELATED"/>
    <property type="match status" value="1"/>
</dbReference>
<keyword evidence="2" id="KW-1277">Toxin-antitoxin system</keyword>
<dbReference type="HOGENOM" id="CLU_154558_12_0_4"/>
<dbReference type="GO" id="GO:0000987">
    <property type="term" value="F:cis-regulatory region sequence-specific DNA binding"/>
    <property type="evidence" value="ECO:0007669"/>
    <property type="project" value="InterPro"/>
</dbReference>
<comment type="similarity">
    <text evidence="1">Belongs to the RelB/DinJ antitoxin family.</text>
</comment>
<dbReference type="eggNOG" id="COG3077">
    <property type="taxonomic scope" value="Bacteria"/>
</dbReference>
<evidence type="ECO:0000313" key="3">
    <source>
        <dbReference type="EMBL" id="ABM58603.1"/>
    </source>
</evidence>
<name>A1WLU6_VEREI</name>
<dbReference type="PIRSF" id="PIRSF003108">
    <property type="entry name" value="DinJ"/>
    <property type="match status" value="1"/>
</dbReference>
<accession>A1WLU6</accession>
<gene>
    <name evidence="3" type="ordered locus">Veis_2867</name>
</gene>
<protein>
    <submittedName>
        <fullName evidence="3">Addiction module antitoxin, RelB/DinJ family</fullName>
    </submittedName>
</protein>
<dbReference type="STRING" id="391735.Veis_2867"/>
<evidence type="ECO:0000313" key="4">
    <source>
        <dbReference type="Proteomes" id="UP000000374"/>
    </source>
</evidence>
<keyword evidence="4" id="KW-1185">Reference proteome</keyword>
<dbReference type="Pfam" id="PF04221">
    <property type="entry name" value="RelB"/>
    <property type="match status" value="1"/>
</dbReference>